<dbReference type="InterPro" id="IPR016169">
    <property type="entry name" value="FAD-bd_PCMH_sub2"/>
</dbReference>
<name>A0A3A5HI98_9ACTN</name>
<keyword evidence="3" id="KW-1003">Cell membrane</keyword>
<dbReference type="PANTHER" id="PTHR22777:SF32">
    <property type="entry name" value="UPF0053 INNER MEMBRANE PROTEIN YFJD"/>
    <property type="match status" value="1"/>
</dbReference>
<dbReference type="InterPro" id="IPR044751">
    <property type="entry name" value="Ion_transp-like_CBS"/>
</dbReference>
<dbReference type="InterPro" id="IPR000644">
    <property type="entry name" value="CBS_dom"/>
</dbReference>
<gene>
    <name evidence="14" type="ORF">D4739_16325</name>
</gene>
<evidence type="ECO:0000256" key="4">
    <source>
        <dbReference type="ARBA" id="ARBA00022692"/>
    </source>
</evidence>
<evidence type="ECO:0000256" key="8">
    <source>
        <dbReference type="ARBA" id="ARBA00023136"/>
    </source>
</evidence>
<evidence type="ECO:0000256" key="3">
    <source>
        <dbReference type="ARBA" id="ARBA00022475"/>
    </source>
</evidence>
<feature type="transmembrane region" description="Helical" evidence="11">
    <location>
        <begin position="122"/>
        <end position="141"/>
    </location>
</feature>
<dbReference type="PROSITE" id="PS51371">
    <property type="entry name" value="CBS"/>
    <property type="match status" value="2"/>
</dbReference>
<dbReference type="SMART" id="SM00116">
    <property type="entry name" value="CBS"/>
    <property type="match status" value="2"/>
</dbReference>
<keyword evidence="8 10" id="KW-0472">Membrane</keyword>
<feature type="domain" description="CNNM transmembrane" evidence="13">
    <location>
        <begin position="1"/>
        <end position="188"/>
    </location>
</feature>
<organism evidence="14 15">
    <name type="scientific">Nocardioides cavernaquae</name>
    <dbReference type="NCBI Taxonomy" id="2321396"/>
    <lineage>
        <taxon>Bacteria</taxon>
        <taxon>Bacillati</taxon>
        <taxon>Actinomycetota</taxon>
        <taxon>Actinomycetes</taxon>
        <taxon>Propionibacteriales</taxon>
        <taxon>Nocardioidaceae</taxon>
        <taxon>Nocardioides</taxon>
    </lineage>
</organism>
<evidence type="ECO:0000313" key="15">
    <source>
        <dbReference type="Proteomes" id="UP000276542"/>
    </source>
</evidence>
<accession>A0A3A5HI98</accession>
<evidence type="ECO:0000256" key="10">
    <source>
        <dbReference type="PROSITE-ProRule" id="PRU01193"/>
    </source>
</evidence>
<evidence type="ECO:0000256" key="6">
    <source>
        <dbReference type="ARBA" id="ARBA00022989"/>
    </source>
</evidence>
<dbReference type="SMART" id="SM01091">
    <property type="entry name" value="CorC_HlyC"/>
    <property type="match status" value="1"/>
</dbReference>
<comment type="subcellular location">
    <subcellularLocation>
        <location evidence="1">Cell membrane</location>
        <topology evidence="1">Multi-pass membrane protein</topology>
    </subcellularLocation>
</comment>
<proteinExistence type="inferred from homology"/>
<evidence type="ECO:0000256" key="5">
    <source>
        <dbReference type="ARBA" id="ARBA00022737"/>
    </source>
</evidence>
<keyword evidence="15" id="KW-1185">Reference proteome</keyword>
<dbReference type="AlphaFoldDB" id="A0A3A5HI98"/>
<dbReference type="CDD" id="cd04590">
    <property type="entry name" value="CBS_pair_CorC_HlyC_assoc"/>
    <property type="match status" value="1"/>
</dbReference>
<keyword evidence="4 10" id="KW-0812">Transmembrane</keyword>
<dbReference type="FunFam" id="3.10.580.10:FF:000002">
    <property type="entry name" value="Magnesium/cobalt efflux protein CorC"/>
    <property type="match status" value="1"/>
</dbReference>
<dbReference type="Pfam" id="PF03471">
    <property type="entry name" value="CorC_HlyC"/>
    <property type="match status" value="1"/>
</dbReference>
<dbReference type="InterPro" id="IPR005170">
    <property type="entry name" value="Transptr-assoc_dom"/>
</dbReference>
<dbReference type="GO" id="GO:0005886">
    <property type="term" value="C:plasma membrane"/>
    <property type="evidence" value="ECO:0007669"/>
    <property type="project" value="UniProtKB-SubCell"/>
</dbReference>
<dbReference type="SUPFAM" id="SSF56176">
    <property type="entry name" value="FAD-binding/transporter-associated domain-like"/>
    <property type="match status" value="1"/>
</dbReference>
<evidence type="ECO:0000256" key="1">
    <source>
        <dbReference type="ARBA" id="ARBA00004651"/>
    </source>
</evidence>
<dbReference type="Gene3D" id="3.10.580.10">
    <property type="entry name" value="CBS-domain"/>
    <property type="match status" value="1"/>
</dbReference>
<evidence type="ECO:0000256" key="9">
    <source>
        <dbReference type="PROSITE-ProRule" id="PRU00703"/>
    </source>
</evidence>
<dbReference type="RefSeq" id="WP_120061582.1">
    <property type="nucleotide sequence ID" value="NZ_QYRP01000002.1"/>
</dbReference>
<dbReference type="Gene3D" id="3.30.465.10">
    <property type="match status" value="1"/>
</dbReference>
<protein>
    <submittedName>
        <fullName evidence="14">HlyC/CorC family transporter</fullName>
    </submittedName>
</protein>
<dbReference type="Pfam" id="PF00571">
    <property type="entry name" value="CBS"/>
    <property type="match status" value="2"/>
</dbReference>
<dbReference type="Proteomes" id="UP000276542">
    <property type="component" value="Unassembled WGS sequence"/>
</dbReference>
<dbReference type="PROSITE" id="PS51846">
    <property type="entry name" value="CNNM"/>
    <property type="match status" value="1"/>
</dbReference>
<dbReference type="SUPFAM" id="SSF54631">
    <property type="entry name" value="CBS-domain pair"/>
    <property type="match status" value="1"/>
</dbReference>
<feature type="transmembrane region" description="Helical" evidence="11">
    <location>
        <begin position="61"/>
        <end position="84"/>
    </location>
</feature>
<comment type="caution">
    <text evidence="14">The sequence shown here is derived from an EMBL/GenBank/DDBJ whole genome shotgun (WGS) entry which is preliminary data.</text>
</comment>
<dbReference type="PANTHER" id="PTHR22777">
    <property type="entry name" value="HEMOLYSIN-RELATED"/>
    <property type="match status" value="1"/>
</dbReference>
<dbReference type="EMBL" id="QYRP01000002">
    <property type="protein sequence ID" value="RJS47620.1"/>
    <property type="molecule type" value="Genomic_DNA"/>
</dbReference>
<keyword evidence="7 9" id="KW-0129">CBS domain</keyword>
<evidence type="ECO:0000256" key="7">
    <source>
        <dbReference type="ARBA" id="ARBA00023122"/>
    </source>
</evidence>
<evidence type="ECO:0000256" key="2">
    <source>
        <dbReference type="ARBA" id="ARBA00006337"/>
    </source>
</evidence>
<dbReference type="InterPro" id="IPR036318">
    <property type="entry name" value="FAD-bd_PCMH-like_sf"/>
</dbReference>
<dbReference type="GO" id="GO:0050660">
    <property type="term" value="F:flavin adenine dinucleotide binding"/>
    <property type="evidence" value="ECO:0007669"/>
    <property type="project" value="InterPro"/>
</dbReference>
<dbReference type="InterPro" id="IPR046342">
    <property type="entry name" value="CBS_dom_sf"/>
</dbReference>
<evidence type="ECO:0000313" key="14">
    <source>
        <dbReference type="EMBL" id="RJS47620.1"/>
    </source>
</evidence>
<dbReference type="InterPro" id="IPR002550">
    <property type="entry name" value="CNNM"/>
</dbReference>
<evidence type="ECO:0000256" key="11">
    <source>
        <dbReference type="SAM" id="Phobius"/>
    </source>
</evidence>
<sequence>MEPASFWLLISAVALVVAAGALSAADAALASFSRARADEIAAEHRTGSGQLLQILEDPPRFLNTVLFLRIACEVAATVLVAHLAIDWISGWWQALLAAAAVMILVSYVMIGVAPRTIGRQHSAAVALLSAAPLLVVTRVLGPLPKLLILLGNAITPGRGFREGPFSSETELRELVDLAEASSVIEEGERRMIHSVFELGDTTAREVMVPRNDVVFIERHKNLRQTMSLFLRSGYSRLPVVGENLDDVLGLAYLKDVSRRVFEDADSETTQRIDTLLRPAHYVPDSKPADDLLTEMQARRQHIAIVVDEYGGTAGIVTIEDVLEEIVGEIADEYDAAGGDVERLEDGSVRVPSRFPLGDLDELFEGVDLEDDEVDSVGGLLAKLLGVVPIAGSSVVADGLRFEAEAATGRRKRIGTVVISRLGELEADEPEPAEL</sequence>
<keyword evidence="5" id="KW-0677">Repeat</keyword>
<keyword evidence="6 10" id="KW-1133">Transmembrane helix</keyword>
<dbReference type="Pfam" id="PF01595">
    <property type="entry name" value="CNNM"/>
    <property type="match status" value="1"/>
</dbReference>
<reference evidence="15" key="1">
    <citation type="submission" date="2018-09" db="EMBL/GenBank/DDBJ databases">
        <authorList>
            <person name="Zhu H."/>
        </authorList>
    </citation>
    <scope>NUCLEOTIDE SEQUENCE [LARGE SCALE GENOMIC DNA]</scope>
    <source>
        <strain evidence="15">K1W22B-1</strain>
    </source>
</reference>
<evidence type="ECO:0000259" key="13">
    <source>
        <dbReference type="PROSITE" id="PS51846"/>
    </source>
</evidence>
<evidence type="ECO:0000259" key="12">
    <source>
        <dbReference type="PROSITE" id="PS51371"/>
    </source>
</evidence>
<comment type="similarity">
    <text evidence="2">Belongs to the UPF0053 family.</text>
</comment>
<feature type="transmembrane region" description="Helical" evidence="11">
    <location>
        <begin position="91"/>
        <end position="110"/>
    </location>
</feature>
<feature type="domain" description="CBS" evidence="12">
    <location>
        <begin position="275"/>
        <end position="332"/>
    </location>
</feature>
<feature type="domain" description="CBS" evidence="12">
    <location>
        <begin position="207"/>
        <end position="266"/>
    </location>
</feature>
<dbReference type="OrthoDB" id="110231at2"/>